<dbReference type="OrthoDB" id="9776868at2"/>
<dbReference type="SUPFAM" id="SSF53223">
    <property type="entry name" value="Aminoacid dehydrogenase-like, N-terminal domain"/>
    <property type="match status" value="1"/>
</dbReference>
<evidence type="ECO:0000259" key="3">
    <source>
        <dbReference type="Pfam" id="PF08501"/>
    </source>
</evidence>
<dbReference type="SUPFAM" id="SSF51735">
    <property type="entry name" value="NAD(P)-binding Rossmann-fold domains"/>
    <property type="match status" value="1"/>
</dbReference>
<dbReference type="Gene3D" id="3.40.50.720">
    <property type="entry name" value="NAD(P)-binding Rossmann-like Domain"/>
    <property type="match status" value="1"/>
</dbReference>
<dbReference type="Proteomes" id="UP000253792">
    <property type="component" value="Unassembled WGS sequence"/>
</dbReference>
<organism evidence="4 5">
    <name type="scientific">Senegalimassilia anaerobia</name>
    <dbReference type="NCBI Taxonomy" id="1473216"/>
    <lineage>
        <taxon>Bacteria</taxon>
        <taxon>Bacillati</taxon>
        <taxon>Actinomycetota</taxon>
        <taxon>Coriobacteriia</taxon>
        <taxon>Coriobacteriales</taxon>
        <taxon>Coriobacteriaceae</taxon>
        <taxon>Senegalimassilia</taxon>
    </lineage>
</organism>
<dbReference type="InterPro" id="IPR013708">
    <property type="entry name" value="Shikimate_DH-bd_N"/>
</dbReference>
<keyword evidence="2" id="KW-0057">Aromatic amino acid biosynthesis</keyword>
<dbReference type="EMBL" id="PPTP01000003">
    <property type="protein sequence ID" value="RDB56227.1"/>
    <property type="molecule type" value="Genomic_DNA"/>
</dbReference>
<dbReference type="GO" id="GO:0004764">
    <property type="term" value="F:shikimate 3-dehydrogenase (NADP+) activity"/>
    <property type="evidence" value="ECO:0007669"/>
    <property type="project" value="InterPro"/>
</dbReference>
<dbReference type="Pfam" id="PF08501">
    <property type="entry name" value="Shikimate_dh_N"/>
    <property type="match status" value="1"/>
</dbReference>
<dbReference type="RefSeq" id="WP_114620519.1">
    <property type="nucleotide sequence ID" value="NZ_PPTP01000003.1"/>
</dbReference>
<comment type="pathway">
    <text evidence="1">Metabolic intermediate biosynthesis; chorismate biosynthesis; chorismate from D-erythrose 4-phosphate and phosphoenolpyruvate: step 4/7.</text>
</comment>
<feature type="domain" description="Shikimate dehydrogenase substrate binding N-terminal" evidence="3">
    <location>
        <begin position="12"/>
        <end position="92"/>
    </location>
</feature>
<keyword evidence="5" id="KW-1185">Reference proteome</keyword>
<reference evidence="4 5" key="1">
    <citation type="journal article" date="2018" name="Elife">
        <title>Discovery and characterization of a prevalent human gut bacterial enzyme sufficient for the inactivation of a family of plant toxins.</title>
        <authorList>
            <person name="Koppel N."/>
            <person name="Bisanz J.E."/>
            <person name="Pandelia M.E."/>
            <person name="Turnbaugh P.J."/>
            <person name="Balskus E.P."/>
        </authorList>
    </citation>
    <scope>NUCLEOTIDE SEQUENCE [LARGE SCALE GENOMIC DNA]</scope>
    <source>
        <strain evidence="5">anaerobia AP69FAA</strain>
    </source>
</reference>
<dbReference type="CDD" id="cd01065">
    <property type="entry name" value="NAD_bind_Shikimate_DH"/>
    <property type="match status" value="1"/>
</dbReference>
<dbReference type="InterPro" id="IPR022893">
    <property type="entry name" value="Shikimate_DH_fam"/>
</dbReference>
<evidence type="ECO:0000256" key="1">
    <source>
        <dbReference type="ARBA" id="ARBA00004871"/>
    </source>
</evidence>
<dbReference type="InterPro" id="IPR046346">
    <property type="entry name" value="Aminoacid_DH-like_N_sf"/>
</dbReference>
<evidence type="ECO:0000313" key="5">
    <source>
        <dbReference type="Proteomes" id="UP000253792"/>
    </source>
</evidence>
<protein>
    <submittedName>
        <fullName evidence="4">Shikimate dehydrogenase</fullName>
    </submittedName>
</protein>
<dbReference type="Gene3D" id="3.40.50.10860">
    <property type="entry name" value="Leucine Dehydrogenase, chain A, domain 1"/>
    <property type="match status" value="1"/>
</dbReference>
<dbReference type="STRING" id="1034345.GCA_000236865_00542"/>
<evidence type="ECO:0000313" key="4">
    <source>
        <dbReference type="EMBL" id="RDB56227.1"/>
    </source>
</evidence>
<dbReference type="GO" id="GO:0009423">
    <property type="term" value="P:chorismate biosynthetic process"/>
    <property type="evidence" value="ECO:0007669"/>
    <property type="project" value="TreeGrafter"/>
</dbReference>
<name>A0A369LC21_9ACTN</name>
<dbReference type="PANTHER" id="PTHR21089:SF1">
    <property type="entry name" value="BIFUNCTIONAL 3-DEHYDROQUINATE DEHYDRATASE_SHIKIMATE DEHYDROGENASE, CHLOROPLASTIC"/>
    <property type="match status" value="1"/>
</dbReference>
<dbReference type="GO" id="GO:0019632">
    <property type="term" value="P:shikimate metabolic process"/>
    <property type="evidence" value="ECO:0007669"/>
    <property type="project" value="TreeGrafter"/>
</dbReference>
<dbReference type="AlphaFoldDB" id="A0A369LC21"/>
<comment type="caution">
    <text evidence="4">The sequence shown here is derived from an EMBL/GenBank/DDBJ whole genome shotgun (WGS) entry which is preliminary data.</text>
</comment>
<dbReference type="InterPro" id="IPR036291">
    <property type="entry name" value="NAD(P)-bd_dom_sf"/>
</dbReference>
<dbReference type="PANTHER" id="PTHR21089">
    <property type="entry name" value="SHIKIMATE DEHYDROGENASE"/>
    <property type="match status" value="1"/>
</dbReference>
<gene>
    <name evidence="4" type="ORF">C1880_04965</name>
</gene>
<accession>A0A369LC21</accession>
<keyword evidence="2" id="KW-0028">Amino-acid biosynthesis</keyword>
<dbReference type="GO" id="GO:0009073">
    <property type="term" value="P:aromatic amino acid family biosynthetic process"/>
    <property type="evidence" value="ECO:0007669"/>
    <property type="project" value="UniProtKB-KW"/>
</dbReference>
<evidence type="ECO:0000256" key="2">
    <source>
        <dbReference type="ARBA" id="ARBA00023141"/>
    </source>
</evidence>
<proteinExistence type="predicted"/>
<sequence>MTEQSEGERLYILGHPVAHSKSPVMYNALYERLGLPWTYALADYAELDDARAFLDARDFLSVNITTPYKPLAFQAATRKAASAQLAQGANVLVRKDDQLIGFNTDGDGCVKFLELAGVIFKGKRVVVCGTGPTALSILHACAIAGADVLLLLSRDKERARSVLDAYLERFGKLANATIDFPAIKEGYRSFREAYTKPTFKFGSYTTSTGALGSADIIINATPVGMKPDDPAPFDTGLLRPGQVVMDAVYASGRTKLVADALQADCKAAFNGGGMLVAQAVASALIVSDIAEVKIPYSEAELFNLMADAAGFDCPRA</sequence>